<accession>A0A1H3UIR6</accession>
<dbReference type="Proteomes" id="UP000183417">
    <property type="component" value="Unassembled WGS sequence"/>
</dbReference>
<dbReference type="RefSeq" id="WP_244160591.1">
    <property type="nucleotide sequence ID" value="NZ_CP141274.1"/>
</dbReference>
<gene>
    <name evidence="1" type="ORF">SAMN05421547_1481</name>
</gene>
<dbReference type="GeneID" id="94692675"/>
<protein>
    <submittedName>
        <fullName evidence="1">Uncharacterized protein</fullName>
    </submittedName>
</protein>
<evidence type="ECO:0000313" key="2">
    <source>
        <dbReference type="Proteomes" id="UP000183417"/>
    </source>
</evidence>
<evidence type="ECO:0000313" key="1">
    <source>
        <dbReference type="EMBL" id="SDZ62284.1"/>
    </source>
</evidence>
<sequence length="82" mass="9323">MSLCLSKPSYQAKPIRSIAALARALRWGEQALVQLADRSESMWRTVKPQPGSTRQTFDAMGQLKELHTRLKLHIFSKVVMVQ</sequence>
<organism evidence="1 2">
    <name type="scientific">Delftia lacustris</name>
    <dbReference type="NCBI Taxonomy" id="558537"/>
    <lineage>
        <taxon>Bacteria</taxon>
        <taxon>Pseudomonadati</taxon>
        <taxon>Pseudomonadota</taxon>
        <taxon>Betaproteobacteria</taxon>
        <taxon>Burkholderiales</taxon>
        <taxon>Comamonadaceae</taxon>
        <taxon>Delftia</taxon>
    </lineage>
</organism>
<dbReference type="AlphaFoldDB" id="A0A1H3UIR6"/>
<proteinExistence type="predicted"/>
<dbReference type="EMBL" id="FNPE01000048">
    <property type="protein sequence ID" value="SDZ62284.1"/>
    <property type="molecule type" value="Genomic_DNA"/>
</dbReference>
<reference evidence="1 2" key="1">
    <citation type="submission" date="2016-10" db="EMBL/GenBank/DDBJ databases">
        <authorList>
            <person name="de Groot N.N."/>
        </authorList>
    </citation>
    <scope>NUCLEOTIDE SEQUENCE [LARGE SCALE GENOMIC DNA]</scope>
    <source>
        <strain evidence="1 2">LMG 24775</strain>
    </source>
</reference>
<name>A0A1H3UIR6_9BURK</name>